<sequence length="304" mass="34270">MRKFFTVMGGNSSKHEASPTPPPPPPSPLFDKPWRDIYWDLNQQALDCVRKYKPSIEGQQLRILLHGDVGVGKSSFINSVQSVLRGRMCVEALVDNKATVCFTKGYTTYTIQKGGPGSFYPFMFNDIMGLSTNKGILVDDIILALKGHVKEGYKFNPESKLSEGDQFYNKSPSDNDKVHVLVCVVPADTIPLMKDEVIKKIKEIRINASRLGIPQVAVITKVDEACPEVKKDLRNVYRSKCIKQRMEQFSANVGIPMNCIFPLRNYHQEINFNNNVDSLILSVLKSIINFGDDFIDRNLQKVHS</sequence>
<dbReference type="InParanoid" id="A0A6P7LV36"/>
<dbReference type="SUPFAM" id="SSF52540">
    <property type="entry name" value="P-loop containing nucleoside triphosphate hydrolases"/>
    <property type="match status" value="1"/>
</dbReference>
<evidence type="ECO:0000313" key="2">
    <source>
        <dbReference type="Proteomes" id="UP000515150"/>
    </source>
</evidence>
<dbReference type="PANTHER" id="PTHR14241:SF1">
    <property type="entry name" value="INTERFERON-INDUCED PROTEIN 44-RELATED"/>
    <property type="match status" value="1"/>
</dbReference>
<dbReference type="Gene3D" id="3.40.50.300">
    <property type="entry name" value="P-loop containing nucleotide triphosphate hydrolases"/>
    <property type="match status" value="1"/>
</dbReference>
<proteinExistence type="predicted"/>
<feature type="compositionally biased region" description="Pro residues" evidence="1">
    <location>
        <begin position="19"/>
        <end position="28"/>
    </location>
</feature>
<feature type="region of interest" description="Disordered" evidence="1">
    <location>
        <begin position="1"/>
        <end position="29"/>
    </location>
</feature>
<reference evidence="3" key="1">
    <citation type="submission" date="2025-08" db="UniProtKB">
        <authorList>
            <consortium name="RefSeq"/>
        </authorList>
    </citation>
    <scope>IDENTIFICATION</scope>
</reference>
<dbReference type="GO" id="GO:0006955">
    <property type="term" value="P:immune response"/>
    <property type="evidence" value="ECO:0007669"/>
    <property type="project" value="TreeGrafter"/>
</dbReference>
<dbReference type="PANTHER" id="PTHR14241">
    <property type="entry name" value="INTERFERON-INDUCED PROTEIN 44"/>
    <property type="match status" value="1"/>
</dbReference>
<protein>
    <submittedName>
        <fullName evidence="3">Interferon-induced protein 44-like isoform X1</fullName>
    </submittedName>
</protein>
<name>A0A6P7LV36_BETSP</name>
<dbReference type="FunCoup" id="A0A6P7LV36">
    <property type="interactions" value="1"/>
</dbReference>
<gene>
    <name evidence="3" type="primary">LOC114850014</name>
</gene>
<accession>A0A6P7LV36</accession>
<keyword evidence="2" id="KW-1185">Reference proteome</keyword>
<dbReference type="KEGG" id="bspl:114850014"/>
<dbReference type="CDD" id="cd00882">
    <property type="entry name" value="Ras_like_GTPase"/>
    <property type="match status" value="1"/>
</dbReference>
<evidence type="ECO:0000256" key="1">
    <source>
        <dbReference type="SAM" id="MobiDB-lite"/>
    </source>
</evidence>
<dbReference type="GeneID" id="114850014"/>
<dbReference type="AlphaFoldDB" id="A0A6P7LV36"/>
<organism evidence="2 3">
    <name type="scientific">Betta splendens</name>
    <name type="common">Siamese fighting fish</name>
    <dbReference type="NCBI Taxonomy" id="158456"/>
    <lineage>
        <taxon>Eukaryota</taxon>
        <taxon>Metazoa</taxon>
        <taxon>Chordata</taxon>
        <taxon>Craniata</taxon>
        <taxon>Vertebrata</taxon>
        <taxon>Euteleostomi</taxon>
        <taxon>Actinopterygii</taxon>
        <taxon>Neopterygii</taxon>
        <taxon>Teleostei</taxon>
        <taxon>Neoteleostei</taxon>
        <taxon>Acanthomorphata</taxon>
        <taxon>Anabantaria</taxon>
        <taxon>Anabantiformes</taxon>
        <taxon>Anabantoidei</taxon>
        <taxon>Osphronemidae</taxon>
        <taxon>Betta</taxon>
    </lineage>
</organism>
<dbReference type="RefSeq" id="XP_028997774.1">
    <property type="nucleotide sequence ID" value="XM_029141941.3"/>
</dbReference>
<dbReference type="Proteomes" id="UP000515150">
    <property type="component" value="Chromosome 24"/>
</dbReference>
<evidence type="ECO:0000313" key="3">
    <source>
        <dbReference type="RefSeq" id="XP_028997774.1"/>
    </source>
</evidence>
<dbReference type="OrthoDB" id="25620at2759"/>
<dbReference type="InterPro" id="IPR027417">
    <property type="entry name" value="P-loop_NTPase"/>
</dbReference>